<dbReference type="EMBL" id="CP034159">
    <property type="protein sequence ID" value="AZI33958.1"/>
    <property type="molecule type" value="Genomic_DNA"/>
</dbReference>
<dbReference type="Proteomes" id="UP000270185">
    <property type="component" value="Chromosome"/>
</dbReference>
<dbReference type="OrthoDB" id="1442826at2"/>
<name>A0A3G8XM80_9FLAO</name>
<evidence type="ECO:0000313" key="1">
    <source>
        <dbReference type="EMBL" id="AZI33958.1"/>
    </source>
</evidence>
<reference evidence="2" key="1">
    <citation type="submission" date="2018-11" db="EMBL/GenBank/DDBJ databases">
        <title>Proposal to divide the Flavobacteriaceae and reorganize its genera based on Amino Acid Identity values calculated from whole genome sequences.</title>
        <authorList>
            <person name="Nicholson A.C."/>
            <person name="Gulvik C.A."/>
            <person name="Whitney A.M."/>
            <person name="Humrighouse B.W."/>
            <person name="Bell M."/>
            <person name="Holmes B."/>
            <person name="Steigerwalt A.G."/>
            <person name="Villarma A."/>
            <person name="Sheth M."/>
            <person name="Batra D."/>
            <person name="Pryor J."/>
            <person name="Bernardet J.-F."/>
            <person name="Hugo C."/>
            <person name="Kampfer P."/>
            <person name="Newman J.D."/>
            <person name="McQuiston J.R."/>
        </authorList>
    </citation>
    <scope>NUCLEOTIDE SEQUENCE [LARGE SCALE GENOMIC DNA]</scope>
    <source>
        <strain evidence="2">G0081</strain>
    </source>
</reference>
<accession>A0A3G8XM80</accession>
<protein>
    <submittedName>
        <fullName evidence="1">Uncharacterized protein</fullName>
    </submittedName>
</protein>
<organism evidence="1 2">
    <name type="scientific">Kaistella carnis</name>
    <dbReference type="NCBI Taxonomy" id="1241979"/>
    <lineage>
        <taxon>Bacteria</taxon>
        <taxon>Pseudomonadati</taxon>
        <taxon>Bacteroidota</taxon>
        <taxon>Flavobacteriia</taxon>
        <taxon>Flavobacteriales</taxon>
        <taxon>Weeksellaceae</taxon>
        <taxon>Chryseobacterium group</taxon>
        <taxon>Kaistella</taxon>
    </lineage>
</organism>
<keyword evidence="2" id="KW-1185">Reference proteome</keyword>
<gene>
    <name evidence="1" type="ORF">EIB73_12510</name>
</gene>
<evidence type="ECO:0000313" key="2">
    <source>
        <dbReference type="Proteomes" id="UP000270185"/>
    </source>
</evidence>
<dbReference type="KEGG" id="ccas:EIB73_12510"/>
<sequence>MDFVIKSKQNGLKGGLQRIENESVKNSTLEGVAKPLPEMMAQSITNKTINNNSKREKENNNHYYKQNSIPTEEEVVAFFSDNNFCTSQARKFYKKLSATEFTDKTGQPIENWKSYALSLPDKELTGGKTAEQLRLQKIKRLSKIPLEQRLIN</sequence>
<dbReference type="RefSeq" id="WP_125025594.1">
    <property type="nucleotide sequence ID" value="NZ_CP034159.1"/>
</dbReference>
<dbReference type="AlphaFoldDB" id="A0A3G8XM80"/>
<proteinExistence type="predicted"/>